<keyword evidence="2" id="KW-1185">Reference proteome</keyword>
<evidence type="ECO:0000313" key="1">
    <source>
        <dbReference type="EMBL" id="GIY92372.1"/>
    </source>
</evidence>
<accession>A0AAV4XCL6</accession>
<name>A0AAV4XCL6_CAEEX</name>
<gene>
    <name evidence="1" type="ORF">CEXT_305181</name>
</gene>
<dbReference type="EMBL" id="BPLR01017529">
    <property type="protein sequence ID" value="GIY92372.1"/>
    <property type="molecule type" value="Genomic_DNA"/>
</dbReference>
<reference evidence="1 2" key="1">
    <citation type="submission" date="2021-06" db="EMBL/GenBank/DDBJ databases">
        <title>Caerostris extrusa draft genome.</title>
        <authorList>
            <person name="Kono N."/>
            <person name="Arakawa K."/>
        </authorList>
    </citation>
    <scope>NUCLEOTIDE SEQUENCE [LARGE SCALE GENOMIC DNA]</scope>
</reference>
<dbReference type="Proteomes" id="UP001054945">
    <property type="component" value="Unassembled WGS sequence"/>
</dbReference>
<sequence>MDRHKSSTLFLLLSEDKEWLLSNCKVDVPQEDQIVEDVKGSAELWELRNPQVGGVVLSLGRWMGVLLGGKGAWNDSCSQQERTSLLAFWIEGSCNVNG</sequence>
<protein>
    <submittedName>
        <fullName evidence="1">Uncharacterized protein</fullName>
    </submittedName>
</protein>
<proteinExistence type="predicted"/>
<dbReference type="AlphaFoldDB" id="A0AAV4XCL6"/>
<comment type="caution">
    <text evidence="1">The sequence shown here is derived from an EMBL/GenBank/DDBJ whole genome shotgun (WGS) entry which is preliminary data.</text>
</comment>
<evidence type="ECO:0000313" key="2">
    <source>
        <dbReference type="Proteomes" id="UP001054945"/>
    </source>
</evidence>
<organism evidence="1 2">
    <name type="scientific">Caerostris extrusa</name>
    <name type="common">Bark spider</name>
    <name type="synonym">Caerostris bankana</name>
    <dbReference type="NCBI Taxonomy" id="172846"/>
    <lineage>
        <taxon>Eukaryota</taxon>
        <taxon>Metazoa</taxon>
        <taxon>Ecdysozoa</taxon>
        <taxon>Arthropoda</taxon>
        <taxon>Chelicerata</taxon>
        <taxon>Arachnida</taxon>
        <taxon>Araneae</taxon>
        <taxon>Araneomorphae</taxon>
        <taxon>Entelegynae</taxon>
        <taxon>Araneoidea</taxon>
        <taxon>Araneidae</taxon>
        <taxon>Caerostris</taxon>
    </lineage>
</organism>